<dbReference type="EMBL" id="UYRV01002476">
    <property type="protein sequence ID" value="VDK48748.1"/>
    <property type="molecule type" value="Genomic_DNA"/>
</dbReference>
<feature type="signal peptide" evidence="1">
    <location>
        <begin position="1"/>
        <end position="28"/>
    </location>
</feature>
<evidence type="ECO:0000313" key="3">
    <source>
        <dbReference type="Proteomes" id="UP000271889"/>
    </source>
</evidence>
<dbReference type="AlphaFoldDB" id="A0A3P6S3R9"/>
<name>A0A3P6S3R9_CYLGO</name>
<proteinExistence type="predicted"/>
<accession>A0A3P6S3R9</accession>
<feature type="chain" id="PRO_5018170417" evidence="1">
    <location>
        <begin position="29"/>
        <end position="183"/>
    </location>
</feature>
<organism evidence="2 3">
    <name type="scientific">Cylicostephanus goldi</name>
    <name type="common">Nematode worm</name>
    <dbReference type="NCBI Taxonomy" id="71465"/>
    <lineage>
        <taxon>Eukaryota</taxon>
        <taxon>Metazoa</taxon>
        <taxon>Ecdysozoa</taxon>
        <taxon>Nematoda</taxon>
        <taxon>Chromadorea</taxon>
        <taxon>Rhabditida</taxon>
        <taxon>Rhabditina</taxon>
        <taxon>Rhabditomorpha</taxon>
        <taxon>Strongyloidea</taxon>
        <taxon>Strongylidae</taxon>
        <taxon>Cylicostephanus</taxon>
    </lineage>
</organism>
<keyword evidence="1" id="KW-0732">Signal</keyword>
<dbReference type="Proteomes" id="UP000271889">
    <property type="component" value="Unassembled WGS sequence"/>
</dbReference>
<sequence length="183" mass="20155">MITINDARGFIIILHIIWLSERLSCTAAISSWTIGSQTMSTYDDDGVFEDDAPTEQIFAGKDKYPQGSDISSPKPFIVYETLVPFFIASANPSYVFCCECPWPLFLAAGGGYLMVENPRGDLHVMYLSENVNSSDLQKVFIISMLAADVHRKCWVCGGSTKDTVAFQFGANARCDSGPRQRAS</sequence>
<gene>
    <name evidence="2" type="ORF">CGOC_LOCUS1357</name>
</gene>
<keyword evidence="3" id="KW-1185">Reference proteome</keyword>
<evidence type="ECO:0000256" key="1">
    <source>
        <dbReference type="SAM" id="SignalP"/>
    </source>
</evidence>
<evidence type="ECO:0000313" key="2">
    <source>
        <dbReference type="EMBL" id="VDK48748.1"/>
    </source>
</evidence>
<protein>
    <submittedName>
        <fullName evidence="2">Uncharacterized protein</fullName>
    </submittedName>
</protein>
<reference evidence="2 3" key="1">
    <citation type="submission" date="2018-11" db="EMBL/GenBank/DDBJ databases">
        <authorList>
            <consortium name="Pathogen Informatics"/>
        </authorList>
    </citation>
    <scope>NUCLEOTIDE SEQUENCE [LARGE SCALE GENOMIC DNA]</scope>
</reference>